<evidence type="ECO:0000313" key="2">
    <source>
        <dbReference type="Proteomes" id="UP000199328"/>
    </source>
</evidence>
<gene>
    <name evidence="1" type="ORF">SAMN05216257_104105</name>
</gene>
<dbReference type="RefSeq" id="WP_092500335.1">
    <property type="nucleotide sequence ID" value="NZ_FNFV01000004.1"/>
</dbReference>
<proteinExistence type="predicted"/>
<evidence type="ECO:0000313" key="1">
    <source>
        <dbReference type="EMBL" id="SDK69763.1"/>
    </source>
</evidence>
<protein>
    <submittedName>
        <fullName evidence="1">Uncharacterized protein</fullName>
    </submittedName>
</protein>
<accession>A0A1G9E0Y7</accession>
<dbReference type="EMBL" id="FNFV01000004">
    <property type="protein sequence ID" value="SDK69763.1"/>
    <property type="molecule type" value="Genomic_DNA"/>
</dbReference>
<name>A0A1G9E0Y7_9RHOB</name>
<dbReference type="STRING" id="990712.SAMN05216257_104105"/>
<keyword evidence="2" id="KW-1185">Reference proteome</keyword>
<dbReference type="OrthoDB" id="7868986at2"/>
<reference evidence="2" key="1">
    <citation type="submission" date="2016-10" db="EMBL/GenBank/DDBJ databases">
        <authorList>
            <person name="Varghese N."/>
            <person name="Submissions S."/>
        </authorList>
    </citation>
    <scope>NUCLEOTIDE SEQUENCE [LARGE SCALE GENOMIC DNA]</scope>
    <source>
        <strain evidence="2">CGMCC 1.10789</strain>
    </source>
</reference>
<dbReference type="AlphaFoldDB" id="A0A1G9E0Y7"/>
<dbReference type="Proteomes" id="UP000199328">
    <property type="component" value="Unassembled WGS sequence"/>
</dbReference>
<sequence>MQAAEKRMVADRLNAWLERYQPPRYLTTDEALQEEADTLLRVLLRTAPPHGVDLWIGRVLDLLDERARTRAWPMASEVKRAGLDARSQVPVPEGSGCDGDVGSWGWSLKVRARRVNEGAGFGEGDLWGRDALEMLRTGAVSQDVIAQRRRELVARWIEVYGEEAARRRLEEFERLHDGAVRVMEAREGPGRAGLDRGALQEAVARVLDAVAAARGTEGGV</sequence>
<organism evidence="1 2">
    <name type="scientific">Meinhardsimonia xiamenensis</name>
    <dbReference type="NCBI Taxonomy" id="990712"/>
    <lineage>
        <taxon>Bacteria</taxon>
        <taxon>Pseudomonadati</taxon>
        <taxon>Pseudomonadota</taxon>
        <taxon>Alphaproteobacteria</taxon>
        <taxon>Rhodobacterales</taxon>
        <taxon>Paracoccaceae</taxon>
        <taxon>Meinhardsimonia</taxon>
    </lineage>
</organism>